<organism evidence="3 5">
    <name type="scientific">Pseudodesulfovibrio indicus</name>
    <dbReference type="NCBI Taxonomy" id="1716143"/>
    <lineage>
        <taxon>Bacteria</taxon>
        <taxon>Pseudomonadati</taxon>
        <taxon>Thermodesulfobacteriota</taxon>
        <taxon>Desulfovibrionia</taxon>
        <taxon>Desulfovibrionales</taxon>
        <taxon>Desulfovibrionaceae</taxon>
    </lineage>
</organism>
<dbReference type="SUPFAM" id="SSF50939">
    <property type="entry name" value="Sialidases"/>
    <property type="match status" value="1"/>
</dbReference>
<dbReference type="RefSeq" id="WP_066806031.1">
    <property type="nucleotide sequence ID" value="NZ_CP014206.1"/>
</dbReference>
<dbReference type="Proteomes" id="UP000055611">
    <property type="component" value="Chromosome"/>
</dbReference>
<dbReference type="Pfam" id="PF13088">
    <property type="entry name" value="BNR_2"/>
    <property type="match status" value="1"/>
</dbReference>
<name>A0A126QRB1_9BACT</name>
<dbReference type="InterPro" id="IPR011040">
    <property type="entry name" value="Sialidase"/>
</dbReference>
<evidence type="ECO:0000313" key="2">
    <source>
        <dbReference type="EMBL" id="AMK12452.1"/>
    </source>
</evidence>
<proteinExistence type="predicted"/>
<dbReference type="PANTHER" id="PTHR43752:SF2">
    <property type="entry name" value="BNR_ASP-BOX REPEAT FAMILY PROTEIN"/>
    <property type="match status" value="1"/>
</dbReference>
<dbReference type="Gene3D" id="2.120.10.10">
    <property type="match status" value="1"/>
</dbReference>
<feature type="domain" description="Sialidase" evidence="1">
    <location>
        <begin position="95"/>
        <end position="246"/>
    </location>
</feature>
<reference evidence="2 4" key="1">
    <citation type="journal article" date="2016" name="Front. Microbiol.">
        <title>Genome Sequence of the Piezophilic, Mesophilic Sulfate-Reducing Bacterium Desulfovibrio indicus J2T.</title>
        <authorList>
            <person name="Cao J."/>
            <person name="Maignien L."/>
            <person name="Shao Z."/>
            <person name="Alain K."/>
            <person name="Jebbar M."/>
        </authorList>
    </citation>
    <scope>NUCLEOTIDE SEQUENCE [LARGE SCALE GENOMIC DNA]</scope>
    <source>
        <strain evidence="2 4">J2</strain>
    </source>
</reference>
<evidence type="ECO:0000313" key="5">
    <source>
        <dbReference type="Proteomes" id="UP000295506"/>
    </source>
</evidence>
<evidence type="ECO:0000313" key="3">
    <source>
        <dbReference type="EMBL" id="TDT90756.1"/>
    </source>
</evidence>
<gene>
    <name evidence="2" type="ORF">AWY79_15765</name>
    <name evidence="3" type="ORF">EDC59_102186</name>
</gene>
<evidence type="ECO:0000259" key="1">
    <source>
        <dbReference type="Pfam" id="PF13088"/>
    </source>
</evidence>
<evidence type="ECO:0000313" key="4">
    <source>
        <dbReference type="Proteomes" id="UP000055611"/>
    </source>
</evidence>
<dbReference type="PANTHER" id="PTHR43752">
    <property type="entry name" value="BNR/ASP-BOX REPEAT FAMILY PROTEIN"/>
    <property type="match status" value="1"/>
</dbReference>
<dbReference type="EMBL" id="CP014206">
    <property type="protein sequence ID" value="AMK12452.1"/>
    <property type="molecule type" value="Genomic_DNA"/>
</dbReference>
<dbReference type="OrthoDB" id="9807193at2"/>
<dbReference type="KEGG" id="dej:AWY79_15765"/>
<reference evidence="3 5" key="2">
    <citation type="submission" date="2019-03" db="EMBL/GenBank/DDBJ databases">
        <title>Genomic Encyclopedia of Type Strains, Phase IV (KMG-IV): sequencing the most valuable type-strain genomes for metagenomic binning, comparative biology and taxonomic classification.</title>
        <authorList>
            <person name="Goeker M."/>
        </authorList>
    </citation>
    <scope>NUCLEOTIDE SEQUENCE [LARGE SCALE GENOMIC DNA]</scope>
    <source>
        <strain evidence="3 5">DSM 101483</strain>
    </source>
</reference>
<dbReference type="Proteomes" id="UP000295506">
    <property type="component" value="Unassembled WGS sequence"/>
</dbReference>
<keyword evidence="4" id="KW-1185">Reference proteome</keyword>
<sequence>MPSLSGLEDRHVVIDRRDGVYLAFPDVIRAKDGSLVVVYNEADRHVRPTRRVIVASRSTDGGRTWSAPSYPDSAASHSPRLQELADGTLLVSDSSRVFFESPDDGHTFLPFRAEGLTHDMHDRILVLPDGAWLTAGHRHVGEEHPAIRQPPAEQAVFRSGDRGRSWERIATMAALRNLVLCEASMTRLPNGRILALLRENSFVFEPMYCCRSDDDGATWAAPVPTPLMGHRPTMGLLPDGRLLVTYRNTGPDWGTCAWVGTPEELCSGFRVHGRAADQANPVFTPEGMRVRNGAGNGSVVRFALRPMTDPRTASATLETEVRVDEAGKNGCAVRVGVWWRLYPDRMVPDVEGAAPIPLEPGRFNRLRLTYADGRVRPFVNGGERASIAVDPDHADTRPILFGAPYPFEDNAVDCTWRSVSLRVLEPAFDRVYAWNWTSADGMPDRWVRDNVLELRNDRHAAAPDFGYSGWAPLGGDRFFCAYHHGGGAEPGYEPLMTAHVAGTFFSLNDFNRR</sequence>
<protein>
    <submittedName>
        <fullName evidence="3">BNR repeat protein</fullName>
    </submittedName>
</protein>
<accession>A0A126QRB1</accession>
<dbReference type="AlphaFoldDB" id="A0A126QRB1"/>
<dbReference type="EMBL" id="SOBK01000002">
    <property type="protein sequence ID" value="TDT90756.1"/>
    <property type="molecule type" value="Genomic_DNA"/>
</dbReference>
<dbReference type="CDD" id="cd15482">
    <property type="entry name" value="Sialidase_non-viral"/>
    <property type="match status" value="1"/>
</dbReference>
<dbReference type="InterPro" id="IPR036278">
    <property type="entry name" value="Sialidase_sf"/>
</dbReference>